<name>A0ACC3SJ38_9PEZI</name>
<accession>A0ACC3SJ38</accession>
<protein>
    <submittedName>
        <fullName evidence="1">Uncharacterized protein</fullName>
    </submittedName>
</protein>
<comment type="caution">
    <text evidence="1">The sequence shown here is derived from an EMBL/GenBank/DDBJ whole genome shotgun (WGS) entry which is preliminary data.</text>
</comment>
<organism evidence="1 2">
    <name type="scientific">Zalaria obscura</name>
    <dbReference type="NCBI Taxonomy" id="2024903"/>
    <lineage>
        <taxon>Eukaryota</taxon>
        <taxon>Fungi</taxon>
        <taxon>Dikarya</taxon>
        <taxon>Ascomycota</taxon>
        <taxon>Pezizomycotina</taxon>
        <taxon>Dothideomycetes</taxon>
        <taxon>Dothideomycetidae</taxon>
        <taxon>Dothideales</taxon>
        <taxon>Zalariaceae</taxon>
        <taxon>Zalaria</taxon>
    </lineage>
</organism>
<evidence type="ECO:0000313" key="2">
    <source>
        <dbReference type="Proteomes" id="UP001320706"/>
    </source>
</evidence>
<dbReference type="Proteomes" id="UP001320706">
    <property type="component" value="Unassembled WGS sequence"/>
</dbReference>
<sequence>MRHQRRPSKHGHNIPNALVATHNLLIGESFGMEVERIARIKPCQGATPHGLQHDEAQHTSRDRRPCDSNAKAGQTPPQRHAACESARLGKVVAECPARIPGRSVRQEICCNDHLGHGDKHKGSDEEGDVENGYENDLDDEGSVPDIFGTAAGESEGADVAVKETDEEDVGEGDEGEEEVGAIGAGHAGVEVGNGGMVERGLGSCGCELGTSVDQARCKAEDGRREDEQADERGRDKEVALEERVFAAKPESTELIQCHCAVEHANKVHVRPATRGLE</sequence>
<evidence type="ECO:0000313" key="1">
    <source>
        <dbReference type="EMBL" id="KAK8213551.1"/>
    </source>
</evidence>
<keyword evidence="2" id="KW-1185">Reference proteome</keyword>
<gene>
    <name evidence="1" type="ORF">M8818_002853</name>
</gene>
<dbReference type="EMBL" id="JAMKPW020000011">
    <property type="protein sequence ID" value="KAK8213551.1"/>
    <property type="molecule type" value="Genomic_DNA"/>
</dbReference>
<proteinExistence type="predicted"/>
<reference evidence="1" key="1">
    <citation type="submission" date="2024-02" db="EMBL/GenBank/DDBJ databases">
        <title>Metagenome Assembled Genome of Zalaria obscura JY119.</title>
        <authorList>
            <person name="Vighnesh L."/>
            <person name="Jagadeeshwari U."/>
            <person name="Venkata Ramana C."/>
            <person name="Sasikala C."/>
        </authorList>
    </citation>
    <scope>NUCLEOTIDE SEQUENCE</scope>
    <source>
        <strain evidence="1">JY119</strain>
    </source>
</reference>